<comment type="subcellular location">
    <subcellularLocation>
        <location evidence="4">Peroxisome membrane</location>
    </subcellularLocation>
</comment>
<keyword evidence="3" id="KW-0576">Peroxisome</keyword>
<dbReference type="EMBL" id="NBII01000008">
    <property type="protein sequence ID" value="PAV16695.1"/>
    <property type="molecule type" value="Genomic_DNA"/>
</dbReference>
<dbReference type="OrthoDB" id="10005898at2759"/>
<dbReference type="Pfam" id="PF05648">
    <property type="entry name" value="PEX11"/>
    <property type="match status" value="1"/>
</dbReference>
<dbReference type="InParanoid" id="A0A286UAW6"/>
<comment type="caution">
    <text evidence="6">The sequence shown here is derived from an EMBL/GenBank/DDBJ whole genome shotgun (WGS) entry which is preliminary data.</text>
</comment>
<dbReference type="PANTHER" id="PTHR12652">
    <property type="entry name" value="PEROXISOMAL BIOGENESIS FACTOR 11"/>
    <property type="match status" value="1"/>
</dbReference>
<dbReference type="STRING" id="2282107.A0A286UAW6"/>
<keyword evidence="7" id="KW-1185">Reference proteome</keyword>
<dbReference type="GO" id="GO:0016740">
    <property type="term" value="F:transferase activity"/>
    <property type="evidence" value="ECO:0007669"/>
    <property type="project" value="UniProtKB-KW"/>
</dbReference>
<protein>
    <submittedName>
        <fullName evidence="6">Glutamyl-trna amidotransferase subunit a</fullName>
    </submittedName>
</protein>
<proteinExistence type="predicted"/>
<evidence type="ECO:0000313" key="7">
    <source>
        <dbReference type="Proteomes" id="UP000217199"/>
    </source>
</evidence>
<dbReference type="Proteomes" id="UP000217199">
    <property type="component" value="Unassembled WGS sequence"/>
</dbReference>
<evidence type="ECO:0000256" key="2">
    <source>
        <dbReference type="ARBA" id="ARBA00023136"/>
    </source>
</evidence>
<accession>A0A286UAW6</accession>
<organism evidence="6 7">
    <name type="scientific">Pyrrhoderma noxium</name>
    <dbReference type="NCBI Taxonomy" id="2282107"/>
    <lineage>
        <taxon>Eukaryota</taxon>
        <taxon>Fungi</taxon>
        <taxon>Dikarya</taxon>
        <taxon>Basidiomycota</taxon>
        <taxon>Agaricomycotina</taxon>
        <taxon>Agaricomycetes</taxon>
        <taxon>Hymenochaetales</taxon>
        <taxon>Hymenochaetaceae</taxon>
        <taxon>Pyrrhoderma</taxon>
    </lineage>
</organism>
<evidence type="ECO:0000256" key="3">
    <source>
        <dbReference type="ARBA" id="ARBA00023140"/>
    </source>
</evidence>
<sequence length="329" mass="37088">MSSSKYLSASQLNDSVLGVFSKAPTSEKLDHLIRFLSTWNGSDKFFTIIQYTLKLIIPFLELRARLQYNANKRGSSESSASVALSKLYGIIGDSRMLWRFWGLLPIYQWLTSLERVPPPTRKLLTIERIQGWSMLFYYPLEHLYYLRANGLMPESISLGVPFTKKLSVKLNTTKLALWSTRAWAAYVLLQFIHLREDARLLKLRERALAKVKGKSDKEAETETLELGKRWDALWNELIGNLGNLPLSIHWSLEKGLFRNDIWVAIFGLIAGIASFRSGWQATALPPIHSPDPSSPTEVGLEAPLNSSAKGKAVDNVPLALEEEKGEVNA</sequence>
<evidence type="ECO:0000256" key="5">
    <source>
        <dbReference type="SAM" id="MobiDB-lite"/>
    </source>
</evidence>
<name>A0A286UAW6_9AGAM</name>
<dbReference type="InterPro" id="IPR008733">
    <property type="entry name" value="PEX11"/>
</dbReference>
<dbReference type="AlphaFoldDB" id="A0A286UAW6"/>
<keyword evidence="1" id="KW-0962">Peroxisome biogenesis</keyword>
<dbReference type="GO" id="GO:0005778">
    <property type="term" value="C:peroxisomal membrane"/>
    <property type="evidence" value="ECO:0007669"/>
    <property type="project" value="UniProtKB-SubCell"/>
</dbReference>
<keyword evidence="2" id="KW-0472">Membrane</keyword>
<evidence type="ECO:0000313" key="6">
    <source>
        <dbReference type="EMBL" id="PAV16695.1"/>
    </source>
</evidence>
<gene>
    <name evidence="6" type="ORF">PNOK_0831500</name>
</gene>
<feature type="region of interest" description="Disordered" evidence="5">
    <location>
        <begin position="286"/>
        <end position="309"/>
    </location>
</feature>
<dbReference type="GO" id="GO:0016559">
    <property type="term" value="P:peroxisome fission"/>
    <property type="evidence" value="ECO:0007669"/>
    <property type="project" value="InterPro"/>
</dbReference>
<dbReference type="PANTHER" id="PTHR12652:SF25">
    <property type="entry name" value="MICROBODY (PEROXISOME) PROLIFERATION PROTEIN PEROXIN 11C (EUROFUNG)"/>
    <property type="match status" value="1"/>
</dbReference>
<evidence type="ECO:0000256" key="4">
    <source>
        <dbReference type="ARBA" id="ARBA00046271"/>
    </source>
</evidence>
<evidence type="ECO:0000256" key="1">
    <source>
        <dbReference type="ARBA" id="ARBA00022593"/>
    </source>
</evidence>
<reference evidence="6 7" key="1">
    <citation type="journal article" date="2017" name="Mol. Ecol.">
        <title>Comparative and population genomic landscape of Phellinus noxius: A hypervariable fungus causing root rot in trees.</title>
        <authorList>
            <person name="Chung C.L."/>
            <person name="Lee T.J."/>
            <person name="Akiba M."/>
            <person name="Lee H.H."/>
            <person name="Kuo T.H."/>
            <person name="Liu D."/>
            <person name="Ke H.M."/>
            <person name="Yokoi T."/>
            <person name="Roa M.B."/>
            <person name="Lu M.J."/>
            <person name="Chang Y.Y."/>
            <person name="Ann P.J."/>
            <person name="Tsai J.N."/>
            <person name="Chen C.Y."/>
            <person name="Tzean S.S."/>
            <person name="Ota Y."/>
            <person name="Hattori T."/>
            <person name="Sahashi N."/>
            <person name="Liou R.F."/>
            <person name="Kikuchi T."/>
            <person name="Tsai I.J."/>
        </authorList>
    </citation>
    <scope>NUCLEOTIDE SEQUENCE [LARGE SCALE GENOMIC DNA]</scope>
    <source>
        <strain evidence="6 7">FFPRI411160</strain>
    </source>
</reference>